<feature type="domain" description="Large ribosomal subunit protein uL30-like ferredoxin-like fold" evidence="5">
    <location>
        <begin position="8"/>
        <end position="58"/>
    </location>
</feature>
<comment type="similarity">
    <text evidence="1">Belongs to the universal ribosomal protein uL30 family.</text>
</comment>
<sequence>MSLPVKKLFVTLHRSFAGSKGTHVQTAKALGLSRLQQETALPNSPSVRGAIDKIKHLVRVETDLAREARTAAEAAAAAPKSPIVVQHSSLR</sequence>
<protein>
    <recommendedName>
        <fullName evidence="4">Large ribosomal subunit protein uL30m</fullName>
    </recommendedName>
</protein>
<dbReference type="InterPro" id="IPR016082">
    <property type="entry name" value="Ribosomal_uL30_ferredoxin-like"/>
</dbReference>
<dbReference type="PANTHER" id="PTHR15892:SF2">
    <property type="entry name" value="LARGE RIBOSOMAL SUBUNIT PROTEIN UL30M"/>
    <property type="match status" value="1"/>
</dbReference>
<dbReference type="Proteomes" id="UP001485043">
    <property type="component" value="Unassembled WGS sequence"/>
</dbReference>
<dbReference type="EMBL" id="JALJOV010001745">
    <property type="protein sequence ID" value="KAK9842113.1"/>
    <property type="molecule type" value="Genomic_DNA"/>
</dbReference>
<dbReference type="GO" id="GO:0003735">
    <property type="term" value="F:structural constituent of ribosome"/>
    <property type="evidence" value="ECO:0007669"/>
    <property type="project" value="InterPro"/>
</dbReference>
<dbReference type="GO" id="GO:0015934">
    <property type="term" value="C:large ribosomal subunit"/>
    <property type="evidence" value="ECO:0007669"/>
    <property type="project" value="InterPro"/>
</dbReference>
<dbReference type="GO" id="GO:0005739">
    <property type="term" value="C:mitochondrion"/>
    <property type="evidence" value="ECO:0007669"/>
    <property type="project" value="TreeGrafter"/>
</dbReference>
<keyword evidence="3" id="KW-0687">Ribonucleoprotein</keyword>
<name>A0AAW1S8X7_9CHLO</name>
<evidence type="ECO:0000256" key="1">
    <source>
        <dbReference type="ARBA" id="ARBA00007594"/>
    </source>
</evidence>
<dbReference type="AlphaFoldDB" id="A0AAW1S8X7"/>
<dbReference type="GO" id="GO:0006412">
    <property type="term" value="P:translation"/>
    <property type="evidence" value="ECO:0007669"/>
    <property type="project" value="InterPro"/>
</dbReference>
<dbReference type="PANTHER" id="PTHR15892">
    <property type="entry name" value="MITOCHONDRIAL RIBOSOMAL PROTEIN L30"/>
    <property type="match status" value="1"/>
</dbReference>
<evidence type="ECO:0000256" key="3">
    <source>
        <dbReference type="ARBA" id="ARBA00023274"/>
    </source>
</evidence>
<dbReference type="Gene3D" id="3.30.1390.20">
    <property type="entry name" value="Ribosomal protein L30, ferredoxin-like fold domain"/>
    <property type="match status" value="1"/>
</dbReference>
<keyword evidence="7" id="KW-1185">Reference proteome</keyword>
<accession>A0AAW1S8X7</accession>
<dbReference type="Pfam" id="PF00327">
    <property type="entry name" value="Ribosomal_L30"/>
    <property type="match status" value="1"/>
</dbReference>
<dbReference type="CDD" id="cd01658">
    <property type="entry name" value="Ribosomal_L30"/>
    <property type="match status" value="1"/>
</dbReference>
<dbReference type="HAMAP" id="MF_01371_B">
    <property type="entry name" value="Ribosomal_uL30_B"/>
    <property type="match status" value="1"/>
</dbReference>
<evidence type="ECO:0000256" key="4">
    <source>
        <dbReference type="ARBA" id="ARBA00035281"/>
    </source>
</evidence>
<proteinExistence type="inferred from homology"/>
<reference evidence="6 7" key="1">
    <citation type="journal article" date="2024" name="Nat. Commun.">
        <title>Phylogenomics reveals the evolutionary origins of lichenization in chlorophyte algae.</title>
        <authorList>
            <person name="Puginier C."/>
            <person name="Libourel C."/>
            <person name="Otte J."/>
            <person name="Skaloud P."/>
            <person name="Haon M."/>
            <person name="Grisel S."/>
            <person name="Petersen M."/>
            <person name="Berrin J.G."/>
            <person name="Delaux P.M."/>
            <person name="Dal Grande F."/>
            <person name="Keller J."/>
        </authorList>
    </citation>
    <scope>NUCLEOTIDE SEQUENCE [LARGE SCALE GENOMIC DNA]</scope>
    <source>
        <strain evidence="6 7">SAG 2523</strain>
    </source>
</reference>
<evidence type="ECO:0000313" key="6">
    <source>
        <dbReference type="EMBL" id="KAK9842113.1"/>
    </source>
</evidence>
<dbReference type="InterPro" id="IPR036919">
    <property type="entry name" value="Ribo_uL30_ferredoxin-like_sf"/>
</dbReference>
<dbReference type="NCBIfam" id="TIGR01308">
    <property type="entry name" value="rpmD_bact"/>
    <property type="match status" value="1"/>
</dbReference>
<evidence type="ECO:0000259" key="5">
    <source>
        <dbReference type="Pfam" id="PF00327"/>
    </source>
</evidence>
<evidence type="ECO:0000256" key="2">
    <source>
        <dbReference type="ARBA" id="ARBA00022980"/>
    </source>
</evidence>
<dbReference type="SUPFAM" id="SSF55129">
    <property type="entry name" value="Ribosomal protein L30p/L7e"/>
    <property type="match status" value="1"/>
</dbReference>
<dbReference type="InterPro" id="IPR005996">
    <property type="entry name" value="Ribosomal_uL30_bac-type"/>
</dbReference>
<organism evidence="6 7">
    <name type="scientific">Apatococcus fuscideae</name>
    <dbReference type="NCBI Taxonomy" id="2026836"/>
    <lineage>
        <taxon>Eukaryota</taxon>
        <taxon>Viridiplantae</taxon>
        <taxon>Chlorophyta</taxon>
        <taxon>core chlorophytes</taxon>
        <taxon>Trebouxiophyceae</taxon>
        <taxon>Chlorellales</taxon>
        <taxon>Chlorellaceae</taxon>
        <taxon>Apatococcus</taxon>
    </lineage>
</organism>
<gene>
    <name evidence="6" type="ORF">WJX84_009396</name>
</gene>
<keyword evidence="2" id="KW-0689">Ribosomal protein</keyword>
<comment type="caution">
    <text evidence="6">The sequence shown here is derived from an EMBL/GenBank/DDBJ whole genome shotgun (WGS) entry which is preliminary data.</text>
</comment>
<evidence type="ECO:0000313" key="7">
    <source>
        <dbReference type="Proteomes" id="UP001485043"/>
    </source>
</evidence>